<proteinExistence type="predicted"/>
<accession>A0A0X3PFQ4</accession>
<feature type="region of interest" description="Disordered" evidence="1">
    <location>
        <begin position="744"/>
        <end position="776"/>
    </location>
</feature>
<feature type="compositionally biased region" description="Low complexity" evidence="1">
    <location>
        <begin position="154"/>
        <end position="168"/>
    </location>
</feature>
<reference evidence="3" key="1">
    <citation type="submission" date="2016-01" db="EMBL/GenBank/DDBJ databases">
        <title>Reference transcriptome for the parasite Schistocephalus solidus: insights into the molecular evolution of parasitism.</title>
        <authorList>
            <person name="Hebert F.O."/>
            <person name="Grambauer S."/>
            <person name="Barber I."/>
            <person name="Landry C.R."/>
            <person name="Aubin-Horth N."/>
        </authorList>
    </citation>
    <scope>NUCLEOTIDE SEQUENCE</scope>
</reference>
<feature type="compositionally biased region" description="Polar residues" evidence="1">
    <location>
        <begin position="312"/>
        <end position="322"/>
    </location>
</feature>
<dbReference type="CDD" id="cd20140">
    <property type="entry name" value="PWWP_PWWP2"/>
    <property type="match status" value="1"/>
</dbReference>
<dbReference type="InterPro" id="IPR000313">
    <property type="entry name" value="PWWP_dom"/>
</dbReference>
<dbReference type="EMBL" id="GEEE01012626">
    <property type="protein sequence ID" value="JAP50599.1"/>
    <property type="molecule type" value="Transcribed_RNA"/>
</dbReference>
<evidence type="ECO:0000313" key="3">
    <source>
        <dbReference type="EMBL" id="JAP50599.1"/>
    </source>
</evidence>
<feature type="compositionally biased region" description="Polar residues" evidence="1">
    <location>
        <begin position="381"/>
        <end position="403"/>
    </location>
</feature>
<dbReference type="Gene3D" id="2.30.30.140">
    <property type="match status" value="1"/>
</dbReference>
<evidence type="ECO:0000256" key="1">
    <source>
        <dbReference type="SAM" id="MobiDB-lite"/>
    </source>
</evidence>
<feature type="compositionally biased region" description="Polar residues" evidence="1">
    <location>
        <begin position="357"/>
        <end position="373"/>
    </location>
</feature>
<feature type="compositionally biased region" description="Basic residues" evidence="1">
    <location>
        <begin position="235"/>
        <end position="246"/>
    </location>
</feature>
<sequence>TGAFSKVAPVMASGSGGHSDLNKGQLIEVQVDSFTRDLVAVSFSDEGKVYRGILLAEKERSFAPDVNEQRVFGTPQWPPPVGPDSCLPMKTAPCSIERYSYKVDGQPSQLTVFQPGSKRTNQNLSHRFPRVLRPREFVCRKCKKSFPLEDPKPLSSSLTLASSDTQSTRVLRSPSSEIIRQSTTASNVITVLPNAFEIQHVTPPIIPKLESCFKSKETVSGSDADNGSTVENKLSSRRKRDHKRSSRSPSQPKKRRDADTDPAAVVSVEPSIDSTPELQNKVISPKPLSHHLDVLESGLSPVTLRKDRIKAQYQSSTRTQVATPAGRRHNLSRHVSTDLSKKSRKPGRPRFILGSPNGESLNGSLSDIKNSNAPIKAKDASSLSNTKESGASESPKSNQSRNGVNPAPKIPPPASDDGIQRPVVTRENNLVSSTSVPEVPPTSPRLTSNSASGRRRSGCYEKPKNRWIRAERIRDTEEAGKSPTSTPLSALTEKRRKPADPLDVSVVSSSKQKASTAASPSSPQSEAVLPLCTLLPSEAVTANTEVIVPPPEHPSMPDYQVVFKPSQESTFIPPIKIKINRNVGQLKGRQKVGQPDADGFEMKLVSESSPKIECVKDLPTSSDTDDRPKTKPDRMLPLSVPKQSLGVSNAGRRFVRRFQLPDGGSVFRLGDIVWCKLSGWPFWPARITSIAKEESTCTACVRWFAWDQVSYMACDKLWPFLEHYDKKLDRRKKRGAYKQAVDQALEAARSREQELQTKAENAGEDSGSDDDGSGWVEEDVDAKSVLCTDEPVADNEDTEPQHPLPAQSPTTDSEPVAPVEGPARQSSRGRRSSNKMCGRKPRSSCPVSQSSDAEPDPNPATQKTSQLSIEHSEADSFTQSTEMLRTLESLPLTPPLSTSADTPSKFLRLEELCERSREPSALATLKTIQDPLDVVLRSSVSQIADDPSYLNFLSAGDSSTSSRCISSIPTQSQVALSSTVPRVDEEVGFSYTRLLKSTLEVLNSEEESEGEDAGRLIIDSGSMHTSRTPVADTVTIPSNASHRSNCTFSSPIADASFLSAESNANAPGSMGFSDTLQPPPQSVSAVINCNHLIQNNPFPLPPPRIIPYTAMETDASWT</sequence>
<feature type="compositionally biased region" description="Basic and acidic residues" evidence="1">
    <location>
        <begin position="624"/>
        <end position="634"/>
    </location>
</feature>
<feature type="region of interest" description="Disordered" evidence="1">
    <location>
        <begin position="615"/>
        <end position="637"/>
    </location>
</feature>
<feature type="compositionally biased region" description="Polar residues" evidence="1">
    <location>
        <begin position="859"/>
        <end position="878"/>
    </location>
</feature>
<dbReference type="AlphaFoldDB" id="A0A0X3PFQ4"/>
<feature type="compositionally biased region" description="Basic and acidic residues" evidence="1">
    <location>
        <begin position="458"/>
        <end position="480"/>
    </location>
</feature>
<feature type="compositionally biased region" description="Basic residues" evidence="1">
    <location>
        <begin position="827"/>
        <end position="842"/>
    </location>
</feature>
<feature type="compositionally biased region" description="Acidic residues" evidence="1">
    <location>
        <begin position="762"/>
        <end position="776"/>
    </location>
</feature>
<organism evidence="3">
    <name type="scientific">Schistocephalus solidus</name>
    <name type="common">Tapeworm</name>
    <dbReference type="NCBI Taxonomy" id="70667"/>
    <lineage>
        <taxon>Eukaryota</taxon>
        <taxon>Metazoa</taxon>
        <taxon>Spiralia</taxon>
        <taxon>Lophotrochozoa</taxon>
        <taxon>Platyhelminthes</taxon>
        <taxon>Cestoda</taxon>
        <taxon>Eucestoda</taxon>
        <taxon>Diphyllobothriidea</taxon>
        <taxon>Diphyllobothriidae</taxon>
        <taxon>Schistocephalus</taxon>
    </lineage>
</organism>
<feature type="domain" description="PWWP" evidence="2">
    <location>
        <begin position="669"/>
        <end position="723"/>
    </location>
</feature>
<feature type="compositionally biased region" description="Basic and acidic residues" evidence="1">
    <location>
        <begin position="748"/>
        <end position="757"/>
    </location>
</feature>
<feature type="region of interest" description="Disordered" evidence="1">
    <location>
        <begin position="791"/>
        <end position="878"/>
    </location>
</feature>
<feature type="region of interest" description="Disordered" evidence="1">
    <location>
        <begin position="149"/>
        <end position="177"/>
    </location>
</feature>
<gene>
    <name evidence="3" type="ORF">TR165507</name>
</gene>
<feature type="non-terminal residue" evidence="3">
    <location>
        <position position="1"/>
    </location>
</feature>
<feature type="compositionally biased region" description="Polar residues" evidence="1">
    <location>
        <begin position="218"/>
        <end position="232"/>
    </location>
</feature>
<dbReference type="SUPFAM" id="SSF63748">
    <property type="entry name" value="Tudor/PWWP/MBT"/>
    <property type="match status" value="1"/>
</dbReference>
<protein>
    <recommendedName>
        <fullName evidence="2">PWWP domain-containing protein</fullName>
    </recommendedName>
</protein>
<feature type="region of interest" description="Disordered" evidence="1">
    <location>
        <begin position="218"/>
        <end position="279"/>
    </location>
</feature>
<name>A0A0X3PFQ4_SCHSO</name>
<feature type="region of interest" description="Disordered" evidence="1">
    <location>
        <begin position="311"/>
        <end position="526"/>
    </location>
</feature>
<dbReference type="Pfam" id="PF00855">
    <property type="entry name" value="PWWP"/>
    <property type="match status" value="1"/>
</dbReference>
<dbReference type="PROSITE" id="PS50812">
    <property type="entry name" value="PWWP"/>
    <property type="match status" value="1"/>
</dbReference>
<feature type="compositionally biased region" description="Low complexity" evidence="1">
    <location>
        <begin position="504"/>
        <end position="526"/>
    </location>
</feature>
<evidence type="ECO:0000259" key="2">
    <source>
        <dbReference type="PROSITE" id="PS50812"/>
    </source>
</evidence>